<protein>
    <submittedName>
        <fullName evidence="2">Uncharacterized protein</fullName>
    </submittedName>
</protein>
<feature type="region of interest" description="Disordered" evidence="1">
    <location>
        <begin position="1"/>
        <end position="130"/>
    </location>
</feature>
<organism evidence="2 3">
    <name type="scientific">Smittium culicis</name>
    <dbReference type="NCBI Taxonomy" id="133412"/>
    <lineage>
        <taxon>Eukaryota</taxon>
        <taxon>Fungi</taxon>
        <taxon>Fungi incertae sedis</taxon>
        <taxon>Zoopagomycota</taxon>
        <taxon>Kickxellomycotina</taxon>
        <taxon>Harpellomycetes</taxon>
        <taxon>Harpellales</taxon>
        <taxon>Legeriomycetaceae</taxon>
        <taxon>Smittium</taxon>
    </lineage>
</organism>
<proteinExistence type="predicted"/>
<dbReference type="AlphaFoldDB" id="A0A1R1XWF5"/>
<feature type="non-terminal residue" evidence="2">
    <location>
        <position position="1"/>
    </location>
</feature>
<sequence length="337" mass="34840">SSAESSSESSTESSSESSAESSSESSAESSSESSAESSSESSAESSSESSAESSSESSAESSSESSVESSSESSAESSSESSAESSSESSAESSSESSSVFSTEYSTVSSSESYSESTAESSSETNTESLEVVCKSEVGDVLNLSGSNNSPVPLYDANQMKIIPCSSLNFEFSFEVEKTSDIYFIVSNTNGISLDIMLGGQIGLISGDYALGDVKFASDYAEPEGETTIITIKSSKAVLSMYRDGILYGSADQSDFKYPELLSNGIKQLYFAADIDGASIKNIVVSCTNQDGVCESIVNSASITSESSETTDSSESSEPVESSESSESVEPSESSES</sequence>
<evidence type="ECO:0000313" key="2">
    <source>
        <dbReference type="EMBL" id="OMJ18980.1"/>
    </source>
</evidence>
<feature type="non-terminal residue" evidence="2">
    <location>
        <position position="337"/>
    </location>
</feature>
<evidence type="ECO:0000256" key="1">
    <source>
        <dbReference type="SAM" id="MobiDB-lite"/>
    </source>
</evidence>
<gene>
    <name evidence="2" type="ORF">AYI69_g6805</name>
</gene>
<comment type="caution">
    <text evidence="2">The sequence shown here is derived from an EMBL/GenBank/DDBJ whole genome shotgun (WGS) entry which is preliminary data.</text>
</comment>
<evidence type="ECO:0000313" key="3">
    <source>
        <dbReference type="Proteomes" id="UP000187429"/>
    </source>
</evidence>
<feature type="compositionally biased region" description="Low complexity" evidence="1">
    <location>
        <begin position="305"/>
        <end position="337"/>
    </location>
</feature>
<dbReference type="Proteomes" id="UP000187429">
    <property type="component" value="Unassembled WGS sequence"/>
</dbReference>
<reference evidence="3" key="1">
    <citation type="submission" date="2017-01" db="EMBL/GenBank/DDBJ databases">
        <authorList>
            <person name="Wang Y."/>
            <person name="White M."/>
            <person name="Kvist S."/>
            <person name="Moncalvo J.-M."/>
        </authorList>
    </citation>
    <scope>NUCLEOTIDE SEQUENCE [LARGE SCALE GENOMIC DNA]</scope>
    <source>
        <strain evidence="3">ID-206-W2</strain>
    </source>
</reference>
<feature type="compositionally biased region" description="Low complexity" evidence="1">
    <location>
        <begin position="1"/>
        <end position="129"/>
    </location>
</feature>
<dbReference type="EMBL" id="LSSM01003131">
    <property type="protein sequence ID" value="OMJ18980.1"/>
    <property type="molecule type" value="Genomic_DNA"/>
</dbReference>
<name>A0A1R1XWF5_9FUNG</name>
<feature type="region of interest" description="Disordered" evidence="1">
    <location>
        <begin position="300"/>
        <end position="337"/>
    </location>
</feature>
<keyword evidence="3" id="KW-1185">Reference proteome</keyword>
<accession>A0A1R1XWF5</accession>